<dbReference type="SUPFAM" id="SSF54593">
    <property type="entry name" value="Glyoxalase/Bleomycin resistance protein/Dihydroxybiphenyl dioxygenase"/>
    <property type="match status" value="1"/>
</dbReference>
<protein>
    <submittedName>
        <fullName evidence="1">VOC family protein</fullName>
    </submittedName>
</protein>
<dbReference type="Proteomes" id="UP001269819">
    <property type="component" value="Unassembled WGS sequence"/>
</dbReference>
<dbReference type="InterPro" id="IPR029068">
    <property type="entry name" value="Glyas_Bleomycin-R_OHBP_Dase"/>
</dbReference>
<name>A0ABU3W3F4_9GAMM</name>
<proteinExistence type="predicted"/>
<evidence type="ECO:0000313" key="2">
    <source>
        <dbReference type="Proteomes" id="UP001269819"/>
    </source>
</evidence>
<keyword evidence="2" id="KW-1185">Reference proteome</keyword>
<sequence length="122" mass="13246">MQANNVNSVISVIPVKNFEESLSWYKKLFGRDPDVVPMEGIAEWQIVEAAWIQVSIDPENAGSTTVVIGVNDVEEQCKTCSEANVPVGDVVEYPGVIKMAEAVDPDGNKISFVQDISDSTSD</sequence>
<dbReference type="RefSeq" id="WP_316975366.1">
    <property type="nucleotide sequence ID" value="NZ_JAWIIJ010000025.1"/>
</dbReference>
<gene>
    <name evidence="1" type="ORF">RYS15_20465</name>
</gene>
<accession>A0ABU3W3F4</accession>
<dbReference type="EMBL" id="JAWIIJ010000025">
    <property type="protein sequence ID" value="MDV2081071.1"/>
    <property type="molecule type" value="Genomic_DNA"/>
</dbReference>
<comment type="caution">
    <text evidence="1">The sequence shown here is derived from an EMBL/GenBank/DDBJ whole genome shotgun (WGS) entry which is preliminary data.</text>
</comment>
<dbReference type="Gene3D" id="3.10.180.10">
    <property type="entry name" value="2,3-Dihydroxybiphenyl 1,2-Dioxygenase, domain 1"/>
    <property type="match status" value="1"/>
</dbReference>
<evidence type="ECO:0000313" key="1">
    <source>
        <dbReference type="EMBL" id="MDV2081071.1"/>
    </source>
</evidence>
<organism evidence="1 2">
    <name type="scientific">Marinobacter xestospongiae</name>
    <dbReference type="NCBI Taxonomy" id="994319"/>
    <lineage>
        <taxon>Bacteria</taxon>
        <taxon>Pseudomonadati</taxon>
        <taxon>Pseudomonadota</taxon>
        <taxon>Gammaproteobacteria</taxon>
        <taxon>Pseudomonadales</taxon>
        <taxon>Marinobacteraceae</taxon>
        <taxon>Marinobacter</taxon>
    </lineage>
</organism>
<reference evidence="1 2" key="1">
    <citation type="submission" date="2023-10" db="EMBL/GenBank/DDBJ databases">
        <title>Characteristics and mechanism of a salt-tolerant marine origin heterotrophic nitrifying- aerobic denitrifying bacteria Marinobacter xestospongiae HN1.</title>
        <authorList>
            <person name="Qi R."/>
        </authorList>
    </citation>
    <scope>NUCLEOTIDE SEQUENCE [LARGE SCALE GENOMIC DNA]</scope>
    <source>
        <strain evidence="1 2">HN1</strain>
    </source>
</reference>
<dbReference type="CDD" id="cd06587">
    <property type="entry name" value="VOC"/>
    <property type="match status" value="1"/>
</dbReference>